<protein>
    <recommendedName>
        <fullName evidence="2">RCC1-like domain-containing protein</fullName>
    </recommendedName>
</protein>
<dbReference type="PROSITE" id="PS50012">
    <property type="entry name" value="RCC1_3"/>
    <property type="match status" value="4"/>
</dbReference>
<dbReference type="InterPro" id="IPR009091">
    <property type="entry name" value="RCC1/BLIP-II"/>
</dbReference>
<evidence type="ECO:0000313" key="3">
    <source>
        <dbReference type="EMBL" id="GES02963.1"/>
    </source>
</evidence>
<evidence type="ECO:0000313" key="4">
    <source>
        <dbReference type="Proteomes" id="UP000334990"/>
    </source>
</evidence>
<feature type="domain" description="RCC1-like" evidence="2">
    <location>
        <begin position="3"/>
        <end position="220"/>
    </location>
</feature>
<dbReference type="RefSeq" id="WP_155339163.1">
    <property type="nucleotide sequence ID" value="NZ_BAAABN010000090.1"/>
</dbReference>
<dbReference type="Pfam" id="PF25390">
    <property type="entry name" value="WD40_RLD"/>
    <property type="match status" value="1"/>
</dbReference>
<dbReference type="PRINTS" id="PR00633">
    <property type="entry name" value="RCCNDNSATION"/>
</dbReference>
<dbReference type="OrthoDB" id="9796385at2"/>
<dbReference type="PANTHER" id="PTHR22870:SF408">
    <property type="entry name" value="OS09G0560450 PROTEIN"/>
    <property type="match status" value="1"/>
</dbReference>
<organism evidence="3 4">
    <name type="scientific">Acrocarpospora corrugata</name>
    <dbReference type="NCBI Taxonomy" id="35763"/>
    <lineage>
        <taxon>Bacteria</taxon>
        <taxon>Bacillati</taxon>
        <taxon>Actinomycetota</taxon>
        <taxon>Actinomycetes</taxon>
        <taxon>Streptosporangiales</taxon>
        <taxon>Streptosporangiaceae</taxon>
        <taxon>Acrocarpospora</taxon>
    </lineage>
</organism>
<accession>A0A5M3W6Z2</accession>
<keyword evidence="1" id="KW-0677">Repeat</keyword>
<evidence type="ECO:0000256" key="1">
    <source>
        <dbReference type="ARBA" id="ARBA00022737"/>
    </source>
</evidence>
<dbReference type="PROSITE" id="PS00626">
    <property type="entry name" value="RCC1_2"/>
    <property type="match status" value="1"/>
</dbReference>
<evidence type="ECO:0000259" key="2">
    <source>
        <dbReference type="Pfam" id="PF25390"/>
    </source>
</evidence>
<dbReference type="InterPro" id="IPR000408">
    <property type="entry name" value="Reg_chr_condens"/>
</dbReference>
<proteinExistence type="predicted"/>
<name>A0A5M3W6Z2_9ACTN</name>
<sequence length="331" mass="33803">MTNVKAIRASFLSGFAIRTDGTLRAWGVNDNGNLGDGTHTPRWTPIQVPGLTMVTDVSGGHTHTVALRSDGSVWTWGSNGWGQLGDNTQTAHFTPAKVPGISGVKAVAGGWRHSMALRTDGTVWTWGGNANGALGTGDKVDRKAPVPISSLTGISQITAGSDSSYALGSGKVWSWGENAEGQLGDGSGLPNRTFPAKAALPPLVVATGLADLSTSANHMLVIRTVTPGFQVHLTPRSGTMPAGGSLNVTVPIKWINGTPQPVTLTAPGLPPGLTATFNPGTVAPGGSSVMTLTSTPETPPGSYAVTIIGSTTGPDTSTTAVFSLQVTDPVH</sequence>
<dbReference type="InterPro" id="IPR058923">
    <property type="entry name" value="RCC1-like_dom"/>
</dbReference>
<dbReference type="EMBL" id="BLAD01000063">
    <property type="protein sequence ID" value="GES02963.1"/>
    <property type="molecule type" value="Genomic_DNA"/>
</dbReference>
<dbReference type="SUPFAM" id="SSF50985">
    <property type="entry name" value="RCC1/BLIP-II"/>
    <property type="match status" value="1"/>
</dbReference>
<reference evidence="3 4" key="1">
    <citation type="submission" date="2019-10" db="EMBL/GenBank/DDBJ databases">
        <title>Whole genome shotgun sequence of Acrocarpospora corrugata NBRC 13972.</title>
        <authorList>
            <person name="Ichikawa N."/>
            <person name="Kimura A."/>
            <person name="Kitahashi Y."/>
            <person name="Komaki H."/>
            <person name="Oguchi A."/>
        </authorList>
    </citation>
    <scope>NUCLEOTIDE SEQUENCE [LARGE SCALE GENOMIC DNA]</scope>
    <source>
        <strain evidence="3 4">NBRC 13972</strain>
    </source>
</reference>
<dbReference type="PANTHER" id="PTHR22870">
    <property type="entry name" value="REGULATOR OF CHROMOSOME CONDENSATION"/>
    <property type="match status" value="1"/>
</dbReference>
<dbReference type="Gene3D" id="2.130.10.30">
    <property type="entry name" value="Regulator of chromosome condensation 1/beta-lactamase-inhibitor protein II"/>
    <property type="match status" value="1"/>
</dbReference>
<comment type="caution">
    <text evidence="3">The sequence shown here is derived from an EMBL/GenBank/DDBJ whole genome shotgun (WGS) entry which is preliminary data.</text>
</comment>
<gene>
    <name evidence="3" type="ORF">Acor_50290</name>
</gene>
<dbReference type="InterPro" id="IPR051210">
    <property type="entry name" value="Ub_ligase/GEF_domain"/>
</dbReference>
<keyword evidence="4" id="KW-1185">Reference proteome</keyword>
<dbReference type="Proteomes" id="UP000334990">
    <property type="component" value="Unassembled WGS sequence"/>
</dbReference>
<dbReference type="AlphaFoldDB" id="A0A5M3W6Z2"/>